<dbReference type="EMBL" id="JXTB01000198">
    <property type="protein sequence ID" value="PON54153.1"/>
    <property type="molecule type" value="Genomic_DNA"/>
</dbReference>
<accession>A0A2P5BZB6</accession>
<proteinExistence type="predicted"/>
<dbReference type="Proteomes" id="UP000237105">
    <property type="component" value="Unassembled WGS sequence"/>
</dbReference>
<organism evidence="1 2">
    <name type="scientific">Parasponia andersonii</name>
    <name type="common">Sponia andersonii</name>
    <dbReference type="NCBI Taxonomy" id="3476"/>
    <lineage>
        <taxon>Eukaryota</taxon>
        <taxon>Viridiplantae</taxon>
        <taxon>Streptophyta</taxon>
        <taxon>Embryophyta</taxon>
        <taxon>Tracheophyta</taxon>
        <taxon>Spermatophyta</taxon>
        <taxon>Magnoliopsida</taxon>
        <taxon>eudicotyledons</taxon>
        <taxon>Gunneridae</taxon>
        <taxon>Pentapetalae</taxon>
        <taxon>rosids</taxon>
        <taxon>fabids</taxon>
        <taxon>Rosales</taxon>
        <taxon>Cannabaceae</taxon>
        <taxon>Parasponia</taxon>
    </lineage>
</organism>
<gene>
    <name evidence="1" type="ORF">PanWU01x14_197020</name>
</gene>
<keyword evidence="2" id="KW-1185">Reference proteome</keyword>
<name>A0A2P5BZB6_PARAD</name>
<evidence type="ECO:0000313" key="2">
    <source>
        <dbReference type="Proteomes" id="UP000237105"/>
    </source>
</evidence>
<sequence>MAISMAFVRSWYRLWFESLGLLLGPSWFLGIMVASCSSYSVFNTNLCFSHLLRK</sequence>
<reference evidence="2" key="1">
    <citation type="submission" date="2016-06" db="EMBL/GenBank/DDBJ databases">
        <title>Parallel loss of symbiosis genes in relatives of nitrogen-fixing non-legume Parasponia.</title>
        <authorList>
            <person name="Van Velzen R."/>
            <person name="Holmer R."/>
            <person name="Bu F."/>
            <person name="Rutten L."/>
            <person name="Van Zeijl A."/>
            <person name="Liu W."/>
            <person name="Santuari L."/>
            <person name="Cao Q."/>
            <person name="Sharma T."/>
            <person name="Shen D."/>
            <person name="Roswanjaya Y."/>
            <person name="Wardhani T."/>
            <person name="Kalhor M.S."/>
            <person name="Jansen J."/>
            <person name="Van den Hoogen J."/>
            <person name="Gungor B."/>
            <person name="Hartog M."/>
            <person name="Hontelez J."/>
            <person name="Verver J."/>
            <person name="Yang W.-C."/>
            <person name="Schijlen E."/>
            <person name="Repin R."/>
            <person name="Schilthuizen M."/>
            <person name="Schranz E."/>
            <person name="Heidstra R."/>
            <person name="Miyata K."/>
            <person name="Fedorova E."/>
            <person name="Kohlen W."/>
            <person name="Bisseling T."/>
            <person name="Smit S."/>
            <person name="Geurts R."/>
        </authorList>
    </citation>
    <scope>NUCLEOTIDE SEQUENCE [LARGE SCALE GENOMIC DNA]</scope>
    <source>
        <strain evidence="2">cv. WU1-14</strain>
    </source>
</reference>
<protein>
    <submittedName>
        <fullName evidence="1">Uncharacterized protein</fullName>
    </submittedName>
</protein>
<evidence type="ECO:0000313" key="1">
    <source>
        <dbReference type="EMBL" id="PON54153.1"/>
    </source>
</evidence>
<dbReference type="AlphaFoldDB" id="A0A2P5BZB6"/>
<comment type="caution">
    <text evidence="1">The sequence shown here is derived from an EMBL/GenBank/DDBJ whole genome shotgun (WGS) entry which is preliminary data.</text>
</comment>